<sequence>MMFHTSIYCIIFPLDVIKLFNLLRTDQLTSAMLNEMFTDNMFHHAK</sequence>
<dbReference type="AlphaFoldDB" id="W1J8C7"/>
<comment type="caution">
    <text evidence="1">The sequence shown here is derived from an EMBL/GenBank/DDBJ whole genome shotgun (WGS) entry which is preliminary data.</text>
</comment>
<proteinExistence type="predicted"/>
<keyword evidence="2" id="KW-1185">Reference proteome</keyword>
<dbReference type="EMBL" id="CBXF010000154">
    <property type="protein sequence ID" value="CDL85755.1"/>
    <property type="molecule type" value="Genomic_DNA"/>
</dbReference>
<evidence type="ECO:0000313" key="1">
    <source>
        <dbReference type="EMBL" id="CDL85755.1"/>
    </source>
</evidence>
<dbReference type="STRING" id="1427518.XSR1_90094"/>
<protein>
    <submittedName>
        <fullName evidence="1">Uncharacterized protein</fullName>
    </submittedName>
</protein>
<evidence type="ECO:0000313" key="2">
    <source>
        <dbReference type="Proteomes" id="UP000019202"/>
    </source>
</evidence>
<dbReference type="Proteomes" id="UP000019202">
    <property type="component" value="Unassembled WGS sequence"/>
</dbReference>
<gene>
    <name evidence="1" type="ORF">XSR1_90094</name>
</gene>
<accession>W1J8C7</accession>
<name>W1J8C7_9GAMM</name>
<organism evidence="1 2">
    <name type="scientific">Xenorhabdus szentirmaii DSM 16338</name>
    <dbReference type="NCBI Taxonomy" id="1427518"/>
    <lineage>
        <taxon>Bacteria</taxon>
        <taxon>Pseudomonadati</taxon>
        <taxon>Pseudomonadota</taxon>
        <taxon>Gammaproteobacteria</taxon>
        <taxon>Enterobacterales</taxon>
        <taxon>Morganellaceae</taxon>
        <taxon>Xenorhabdus</taxon>
    </lineage>
</organism>
<reference evidence="1" key="1">
    <citation type="submission" date="2013-11" db="EMBL/GenBank/DDBJ databases">
        <title>Draft genome sequence and annotation of the entomopathogenic bacteria, Xenorhabdus cabanillasi strain JM26 and Xenorhabdus szentirmai strain DSM 16338.</title>
        <authorList>
            <person name="Gualtieri M."/>
            <person name="Ogier J.C."/>
            <person name="Pages S."/>
            <person name="Givaudan A."/>
            <person name="Gaudriault S."/>
        </authorList>
    </citation>
    <scope>NUCLEOTIDE SEQUENCE [LARGE SCALE GENOMIC DNA]</scope>
    <source>
        <strain evidence="1">DSM 16338</strain>
    </source>
</reference>